<comment type="caution">
    <text evidence="7">The sequence shown here is derived from an EMBL/GenBank/DDBJ whole genome shotgun (WGS) entry which is preliminary data.</text>
</comment>
<evidence type="ECO:0000256" key="5">
    <source>
        <dbReference type="ARBA" id="ARBA00023146"/>
    </source>
</evidence>
<keyword evidence="3" id="KW-0067">ATP-binding</keyword>
<dbReference type="InterPro" id="IPR004364">
    <property type="entry name" value="Aa-tRNA-synt_II"/>
</dbReference>
<dbReference type="GO" id="GO:0004812">
    <property type="term" value="F:aminoacyl-tRNA ligase activity"/>
    <property type="evidence" value="ECO:0007669"/>
    <property type="project" value="UniProtKB-KW"/>
</dbReference>
<keyword evidence="4" id="KW-0648">Protein biosynthesis</keyword>
<reference evidence="7" key="1">
    <citation type="journal article" date="2014" name="Front. Microbiol.">
        <title>High frequency of phylogenetically diverse reductive dehalogenase-homologous genes in deep subseafloor sedimentary metagenomes.</title>
        <authorList>
            <person name="Kawai M."/>
            <person name="Futagami T."/>
            <person name="Toyoda A."/>
            <person name="Takaki Y."/>
            <person name="Nishi S."/>
            <person name="Hori S."/>
            <person name="Arai W."/>
            <person name="Tsubouchi T."/>
            <person name="Morono Y."/>
            <person name="Uchiyama I."/>
            <person name="Ito T."/>
            <person name="Fujiyama A."/>
            <person name="Inagaki F."/>
            <person name="Takami H."/>
        </authorList>
    </citation>
    <scope>NUCLEOTIDE SEQUENCE</scope>
    <source>
        <strain evidence="7">Expedition CK06-06</strain>
    </source>
</reference>
<accession>X1E3L6</accession>
<evidence type="ECO:0000256" key="2">
    <source>
        <dbReference type="ARBA" id="ARBA00022741"/>
    </source>
</evidence>
<protein>
    <recommendedName>
        <fullName evidence="6">Aminoacyl-tRNA synthetase class II (D/K/N) domain-containing protein</fullName>
    </recommendedName>
</protein>
<dbReference type="AlphaFoldDB" id="X1E3L6"/>
<name>X1E3L6_9ZZZZ</name>
<dbReference type="Pfam" id="PF00152">
    <property type="entry name" value="tRNA-synt_2"/>
    <property type="match status" value="1"/>
</dbReference>
<dbReference type="Gene3D" id="3.30.930.10">
    <property type="entry name" value="Bira Bifunctional Protein, Domain 2"/>
    <property type="match status" value="1"/>
</dbReference>
<feature type="domain" description="Aminoacyl-tRNA synthetase class II (D/K/N)" evidence="6">
    <location>
        <begin position="4"/>
        <end position="91"/>
    </location>
</feature>
<evidence type="ECO:0000256" key="1">
    <source>
        <dbReference type="ARBA" id="ARBA00022598"/>
    </source>
</evidence>
<dbReference type="GO" id="GO:0005524">
    <property type="term" value="F:ATP binding"/>
    <property type="evidence" value="ECO:0007669"/>
    <property type="project" value="UniProtKB-KW"/>
</dbReference>
<dbReference type="GO" id="GO:0006421">
    <property type="term" value="P:asparaginyl-tRNA aminoacylation"/>
    <property type="evidence" value="ECO:0007669"/>
    <property type="project" value="TreeGrafter"/>
</dbReference>
<gene>
    <name evidence="7" type="ORF">S01H4_58454</name>
</gene>
<sequence>EENPKEALCFDMLAPEGYCEIVGGSERSLLLDNMIKRLEADGEDPKNYEWYFELRRYGSVPHSGYGVGVERVIMWLCGLDNIKDAIPFPRTMLRKAP</sequence>
<dbReference type="PANTHER" id="PTHR22594">
    <property type="entry name" value="ASPARTYL/LYSYL-TRNA SYNTHETASE"/>
    <property type="match status" value="1"/>
</dbReference>
<dbReference type="PANTHER" id="PTHR22594:SF34">
    <property type="entry name" value="ASPARAGINE--TRNA LIGASE, MITOCHONDRIAL-RELATED"/>
    <property type="match status" value="1"/>
</dbReference>
<dbReference type="InterPro" id="IPR045864">
    <property type="entry name" value="aa-tRNA-synth_II/BPL/LPL"/>
</dbReference>
<evidence type="ECO:0000259" key="6">
    <source>
        <dbReference type="Pfam" id="PF00152"/>
    </source>
</evidence>
<organism evidence="7">
    <name type="scientific">marine sediment metagenome</name>
    <dbReference type="NCBI Taxonomy" id="412755"/>
    <lineage>
        <taxon>unclassified sequences</taxon>
        <taxon>metagenomes</taxon>
        <taxon>ecological metagenomes</taxon>
    </lineage>
</organism>
<evidence type="ECO:0000256" key="3">
    <source>
        <dbReference type="ARBA" id="ARBA00022840"/>
    </source>
</evidence>
<proteinExistence type="predicted"/>
<keyword evidence="1" id="KW-0436">Ligase</keyword>
<dbReference type="EMBL" id="BART01034145">
    <property type="protein sequence ID" value="GAH14970.1"/>
    <property type="molecule type" value="Genomic_DNA"/>
</dbReference>
<keyword evidence="2" id="KW-0547">Nucleotide-binding</keyword>
<evidence type="ECO:0000313" key="7">
    <source>
        <dbReference type="EMBL" id="GAH14970.1"/>
    </source>
</evidence>
<keyword evidence="5" id="KW-0030">Aminoacyl-tRNA synthetase</keyword>
<evidence type="ECO:0000256" key="4">
    <source>
        <dbReference type="ARBA" id="ARBA00022917"/>
    </source>
</evidence>
<dbReference type="SUPFAM" id="SSF55681">
    <property type="entry name" value="Class II aaRS and biotin synthetases"/>
    <property type="match status" value="1"/>
</dbReference>
<feature type="non-terminal residue" evidence="7">
    <location>
        <position position="1"/>
    </location>
</feature>